<evidence type="ECO:0000256" key="1">
    <source>
        <dbReference type="SAM" id="MobiDB-lite"/>
    </source>
</evidence>
<keyword evidence="3" id="KW-1185">Reference proteome</keyword>
<evidence type="ECO:0000313" key="3">
    <source>
        <dbReference type="Proteomes" id="UP001596368"/>
    </source>
</evidence>
<accession>A0ABD5XQ91</accession>
<feature type="region of interest" description="Disordered" evidence="1">
    <location>
        <begin position="106"/>
        <end position="125"/>
    </location>
</feature>
<evidence type="ECO:0008006" key="4">
    <source>
        <dbReference type="Google" id="ProtNLM"/>
    </source>
</evidence>
<gene>
    <name evidence="2" type="ORF">ACFQRB_02125</name>
</gene>
<dbReference type="Proteomes" id="UP001596368">
    <property type="component" value="Unassembled WGS sequence"/>
</dbReference>
<proteinExistence type="predicted"/>
<organism evidence="2 3">
    <name type="scientific">Halobaculum litoreum</name>
    <dbReference type="NCBI Taxonomy" id="3031998"/>
    <lineage>
        <taxon>Archaea</taxon>
        <taxon>Methanobacteriati</taxon>
        <taxon>Methanobacteriota</taxon>
        <taxon>Stenosarchaea group</taxon>
        <taxon>Halobacteria</taxon>
        <taxon>Halobacteriales</taxon>
        <taxon>Haloferacaceae</taxon>
        <taxon>Halobaculum</taxon>
    </lineage>
</organism>
<dbReference type="AlphaFoldDB" id="A0ABD5XQ91"/>
<protein>
    <recommendedName>
        <fullName evidence="4">DUF4136 domain-containing protein</fullName>
    </recommendedName>
</protein>
<dbReference type="PROSITE" id="PS51257">
    <property type="entry name" value="PROKAR_LIPOPROTEIN"/>
    <property type="match status" value="1"/>
</dbReference>
<dbReference type="EMBL" id="JBHSZG010000001">
    <property type="protein sequence ID" value="MFC7135716.1"/>
    <property type="molecule type" value="Genomic_DNA"/>
</dbReference>
<reference evidence="2 3" key="1">
    <citation type="journal article" date="2019" name="Int. J. Syst. Evol. Microbiol.">
        <title>The Global Catalogue of Microorganisms (GCM) 10K type strain sequencing project: providing services to taxonomists for standard genome sequencing and annotation.</title>
        <authorList>
            <consortium name="The Broad Institute Genomics Platform"/>
            <consortium name="The Broad Institute Genome Sequencing Center for Infectious Disease"/>
            <person name="Wu L."/>
            <person name="Ma J."/>
        </authorList>
    </citation>
    <scope>NUCLEOTIDE SEQUENCE [LARGE SCALE GENOMIC DNA]</scope>
    <source>
        <strain evidence="2 3">DT92</strain>
    </source>
</reference>
<evidence type="ECO:0000313" key="2">
    <source>
        <dbReference type="EMBL" id="MFC7135716.1"/>
    </source>
</evidence>
<comment type="caution">
    <text evidence="2">The sequence shown here is derived from an EMBL/GenBank/DDBJ whole genome shotgun (WGS) entry which is preliminary data.</text>
</comment>
<sequence>MRTATSVLAALLLVLAGCSAPTAGPAAADDWQYPDDPPSDRLGWEAGYWYNESIDVNQSDGLDAAEREAFVARTMARVERVRGLEFRESVPVEVISRAEYRERAVFGGERSPSTRRGTSRCGRPR</sequence>
<name>A0ABD5XQ91_9EURY</name>